<dbReference type="AlphaFoldDB" id="B4JLT1"/>
<evidence type="ECO:0000256" key="7">
    <source>
        <dbReference type="ARBA" id="ARBA00023242"/>
    </source>
</evidence>
<dbReference type="Pfam" id="PF10225">
    <property type="entry name" value="NEMP"/>
    <property type="match status" value="1"/>
</dbReference>
<keyword evidence="3 9" id="KW-0812">Transmembrane</keyword>
<dbReference type="STRING" id="7222.B4JLT1"/>
<dbReference type="EMBL" id="CH916371">
    <property type="protein sequence ID" value="EDV91692.1"/>
    <property type="molecule type" value="Genomic_DNA"/>
</dbReference>
<evidence type="ECO:0000256" key="2">
    <source>
        <dbReference type="ARBA" id="ARBA00005748"/>
    </source>
</evidence>
<dbReference type="HOGENOM" id="CLU_025225_2_0_1"/>
<feature type="compositionally biased region" description="Low complexity" evidence="8">
    <location>
        <begin position="437"/>
        <end position="452"/>
    </location>
</feature>
<organism evidence="12">
    <name type="scientific">Drosophila grimshawi</name>
    <name type="common">Hawaiian fruit fly</name>
    <name type="synonym">Idiomyia grimshawi</name>
    <dbReference type="NCBI Taxonomy" id="7222"/>
    <lineage>
        <taxon>Eukaryota</taxon>
        <taxon>Metazoa</taxon>
        <taxon>Ecdysozoa</taxon>
        <taxon>Arthropoda</taxon>
        <taxon>Hexapoda</taxon>
        <taxon>Insecta</taxon>
        <taxon>Pterygota</taxon>
        <taxon>Neoptera</taxon>
        <taxon>Endopterygota</taxon>
        <taxon>Diptera</taxon>
        <taxon>Brachycera</taxon>
        <taxon>Muscomorpha</taxon>
        <taxon>Ephydroidea</taxon>
        <taxon>Drosophilidae</taxon>
        <taxon>Drosophila</taxon>
        <taxon>Hawaiian Drosophila</taxon>
    </lineage>
</organism>
<feature type="region of interest" description="Disordered" evidence="8">
    <location>
        <begin position="414"/>
        <end position="468"/>
    </location>
</feature>
<evidence type="ECO:0000256" key="9">
    <source>
        <dbReference type="SAM" id="Phobius"/>
    </source>
</evidence>
<keyword evidence="4 10" id="KW-0732">Signal</keyword>
<comment type="similarity">
    <text evidence="2">Belongs to the NEMP family.</text>
</comment>
<feature type="transmembrane region" description="Helical" evidence="9">
    <location>
        <begin position="229"/>
        <end position="247"/>
    </location>
</feature>
<keyword evidence="5 9" id="KW-1133">Transmembrane helix</keyword>
<accession>B4JLT1</accession>
<dbReference type="FunCoup" id="B4JLT1">
    <property type="interactions" value="1246"/>
</dbReference>
<evidence type="ECO:0000256" key="5">
    <source>
        <dbReference type="ARBA" id="ARBA00022989"/>
    </source>
</evidence>
<dbReference type="OrthoDB" id="509138at2759"/>
<sequence length="468" mass="53400">MRIQYLLLGVIIVSVRTAFCGQALTDTIYLAPGTSVNITANPYGSNVLRTFCYPAKSRSLISLFETVELTLSIANDDYSQYDGRTPEEVLQHYSEHRSLFSITLFSQKRQRVQLSPFERQCLGIASKQPYNVGLRHVQLDWMRLVQLSVGLIIIWSAGQLAKNSVFYYLAGIVLGICASFLVIIAITAKLFPRRPMMYGVLIGGWTIALYIIRQLVHNIRLILVTYRDYVVWYLAITGLVSFLICYRIGPPKNPRSQNIIKWVLQAIGAVIAFLSSWHTSACSVILAGTFLALYCPDSLINYARTVYKRRFPPKRRLLTQEEYYQVSVNATARSLAELRDYVNSPDCRQWNMMSTLRDPMRFATFANGAPHLYDEEIEDYSRAIEESMIGTDEDEAEEYLSCSMYYRPITARIGNQRPNAPLPPAQRPMRHNRLAGQQNNNVNNNNNQPIDNSDADDDEDDDEFMDQE</sequence>
<keyword evidence="6 9" id="KW-0472">Membrane</keyword>
<feature type="compositionally biased region" description="Acidic residues" evidence="8">
    <location>
        <begin position="453"/>
        <end position="468"/>
    </location>
</feature>
<dbReference type="InParanoid" id="B4JLT1"/>
<evidence type="ECO:0000256" key="1">
    <source>
        <dbReference type="ARBA" id="ARBA00004575"/>
    </source>
</evidence>
<evidence type="ECO:0000256" key="3">
    <source>
        <dbReference type="ARBA" id="ARBA00022692"/>
    </source>
</evidence>
<feature type="signal peptide" evidence="10">
    <location>
        <begin position="1"/>
        <end position="17"/>
    </location>
</feature>
<comment type="subcellular location">
    <subcellularLocation>
        <location evidence="1">Nucleus inner membrane</location>
        <topology evidence="1">Multi-pass membrane protein</topology>
        <orientation evidence="1">Nucleoplasmic side</orientation>
    </subcellularLocation>
</comment>
<evidence type="ECO:0000256" key="8">
    <source>
        <dbReference type="SAM" id="MobiDB-lite"/>
    </source>
</evidence>
<dbReference type="Proteomes" id="UP000001070">
    <property type="component" value="Unassembled WGS sequence"/>
</dbReference>
<dbReference type="InterPro" id="IPR019358">
    <property type="entry name" value="NEMP_fam"/>
</dbReference>
<dbReference type="OMA" id="SPECKQW"/>
<evidence type="ECO:0000256" key="6">
    <source>
        <dbReference type="ARBA" id="ARBA00023136"/>
    </source>
</evidence>
<dbReference type="eggNOG" id="KOG3817">
    <property type="taxonomic scope" value="Eukaryota"/>
</dbReference>
<feature type="transmembrane region" description="Helical" evidence="9">
    <location>
        <begin position="144"/>
        <end position="161"/>
    </location>
</feature>
<dbReference type="PANTHER" id="PTHR13598">
    <property type="entry name" value="AT07567P-RELATED"/>
    <property type="match status" value="1"/>
</dbReference>
<evidence type="ECO:0000313" key="12">
    <source>
        <dbReference type="Proteomes" id="UP000001070"/>
    </source>
</evidence>
<gene>
    <name evidence="11" type="primary">Dgri\GH24515</name>
    <name evidence="11" type="ORF">Dgri_GH24515</name>
</gene>
<dbReference type="GO" id="GO:0005637">
    <property type="term" value="C:nuclear inner membrane"/>
    <property type="evidence" value="ECO:0007669"/>
    <property type="project" value="UniProtKB-SubCell"/>
</dbReference>
<evidence type="ECO:0000256" key="4">
    <source>
        <dbReference type="ARBA" id="ARBA00022729"/>
    </source>
</evidence>
<reference evidence="11 12" key="1">
    <citation type="journal article" date="2007" name="Nature">
        <title>Evolution of genes and genomes on the Drosophila phylogeny.</title>
        <authorList>
            <consortium name="Drosophila 12 Genomes Consortium"/>
            <person name="Clark A.G."/>
            <person name="Eisen M.B."/>
            <person name="Smith D.R."/>
            <person name="Bergman C.M."/>
            <person name="Oliver B."/>
            <person name="Markow T.A."/>
            <person name="Kaufman T.C."/>
            <person name="Kellis M."/>
            <person name="Gelbart W."/>
            <person name="Iyer V.N."/>
            <person name="Pollard D.A."/>
            <person name="Sackton T.B."/>
            <person name="Larracuente A.M."/>
            <person name="Singh N.D."/>
            <person name="Abad J.P."/>
            <person name="Abt D.N."/>
            <person name="Adryan B."/>
            <person name="Aguade M."/>
            <person name="Akashi H."/>
            <person name="Anderson W.W."/>
            <person name="Aquadro C.F."/>
            <person name="Ardell D.H."/>
            <person name="Arguello R."/>
            <person name="Artieri C.G."/>
            <person name="Barbash D.A."/>
            <person name="Barker D."/>
            <person name="Barsanti P."/>
            <person name="Batterham P."/>
            <person name="Batzoglou S."/>
            <person name="Begun D."/>
            <person name="Bhutkar A."/>
            <person name="Blanco E."/>
            <person name="Bosak S.A."/>
            <person name="Bradley R.K."/>
            <person name="Brand A.D."/>
            <person name="Brent M.R."/>
            <person name="Brooks A.N."/>
            <person name="Brown R.H."/>
            <person name="Butlin R.K."/>
            <person name="Caggese C."/>
            <person name="Calvi B.R."/>
            <person name="Bernardo de Carvalho A."/>
            <person name="Caspi A."/>
            <person name="Castrezana S."/>
            <person name="Celniker S.E."/>
            <person name="Chang J.L."/>
            <person name="Chapple C."/>
            <person name="Chatterji S."/>
            <person name="Chinwalla A."/>
            <person name="Civetta A."/>
            <person name="Clifton S.W."/>
            <person name="Comeron J.M."/>
            <person name="Costello J.C."/>
            <person name="Coyne J.A."/>
            <person name="Daub J."/>
            <person name="David R.G."/>
            <person name="Delcher A.L."/>
            <person name="Delehaunty K."/>
            <person name="Do C.B."/>
            <person name="Ebling H."/>
            <person name="Edwards K."/>
            <person name="Eickbush T."/>
            <person name="Evans J.D."/>
            <person name="Filipski A."/>
            <person name="Findeiss S."/>
            <person name="Freyhult E."/>
            <person name="Fulton L."/>
            <person name="Fulton R."/>
            <person name="Garcia A.C."/>
            <person name="Gardiner A."/>
            <person name="Garfield D.A."/>
            <person name="Garvin B.E."/>
            <person name="Gibson G."/>
            <person name="Gilbert D."/>
            <person name="Gnerre S."/>
            <person name="Godfrey J."/>
            <person name="Good R."/>
            <person name="Gotea V."/>
            <person name="Gravely B."/>
            <person name="Greenberg A.J."/>
            <person name="Griffiths-Jones S."/>
            <person name="Gross S."/>
            <person name="Guigo R."/>
            <person name="Gustafson E.A."/>
            <person name="Haerty W."/>
            <person name="Hahn M.W."/>
            <person name="Halligan D.L."/>
            <person name="Halpern A.L."/>
            <person name="Halter G.M."/>
            <person name="Han M.V."/>
            <person name="Heger A."/>
            <person name="Hillier L."/>
            <person name="Hinrichs A.S."/>
            <person name="Holmes I."/>
            <person name="Hoskins R.A."/>
            <person name="Hubisz M.J."/>
            <person name="Hultmark D."/>
            <person name="Huntley M.A."/>
            <person name="Jaffe D.B."/>
            <person name="Jagadeeshan S."/>
            <person name="Jeck W.R."/>
            <person name="Johnson J."/>
            <person name="Jones C.D."/>
            <person name="Jordan W.C."/>
            <person name="Karpen G.H."/>
            <person name="Kataoka E."/>
            <person name="Keightley P.D."/>
            <person name="Kheradpour P."/>
            <person name="Kirkness E.F."/>
            <person name="Koerich L.B."/>
            <person name="Kristiansen K."/>
            <person name="Kudrna D."/>
            <person name="Kulathinal R.J."/>
            <person name="Kumar S."/>
            <person name="Kwok R."/>
            <person name="Lander E."/>
            <person name="Langley C.H."/>
            <person name="Lapoint R."/>
            <person name="Lazzaro B.P."/>
            <person name="Lee S.J."/>
            <person name="Levesque L."/>
            <person name="Li R."/>
            <person name="Lin C.F."/>
            <person name="Lin M.F."/>
            <person name="Lindblad-Toh K."/>
            <person name="Llopart A."/>
            <person name="Long M."/>
            <person name="Low L."/>
            <person name="Lozovsky E."/>
            <person name="Lu J."/>
            <person name="Luo M."/>
            <person name="Machado C.A."/>
            <person name="Makalowski W."/>
            <person name="Marzo M."/>
            <person name="Matsuda M."/>
            <person name="Matzkin L."/>
            <person name="McAllister B."/>
            <person name="McBride C.S."/>
            <person name="McKernan B."/>
            <person name="McKernan K."/>
            <person name="Mendez-Lago M."/>
            <person name="Minx P."/>
            <person name="Mollenhauer M.U."/>
            <person name="Montooth K."/>
            <person name="Mount S.M."/>
            <person name="Mu X."/>
            <person name="Myers E."/>
            <person name="Negre B."/>
            <person name="Newfeld S."/>
            <person name="Nielsen R."/>
            <person name="Noor M.A."/>
            <person name="O'Grady P."/>
            <person name="Pachter L."/>
            <person name="Papaceit M."/>
            <person name="Parisi M.J."/>
            <person name="Parisi M."/>
            <person name="Parts L."/>
            <person name="Pedersen J.S."/>
            <person name="Pesole G."/>
            <person name="Phillippy A.M."/>
            <person name="Ponting C.P."/>
            <person name="Pop M."/>
            <person name="Porcelli D."/>
            <person name="Powell J.R."/>
            <person name="Prohaska S."/>
            <person name="Pruitt K."/>
            <person name="Puig M."/>
            <person name="Quesneville H."/>
            <person name="Ram K.R."/>
            <person name="Rand D."/>
            <person name="Rasmussen M.D."/>
            <person name="Reed L.K."/>
            <person name="Reenan R."/>
            <person name="Reily A."/>
            <person name="Remington K.A."/>
            <person name="Rieger T.T."/>
            <person name="Ritchie M.G."/>
            <person name="Robin C."/>
            <person name="Rogers Y.H."/>
            <person name="Rohde C."/>
            <person name="Rozas J."/>
            <person name="Rubenfield M.J."/>
            <person name="Ruiz A."/>
            <person name="Russo S."/>
            <person name="Salzberg S.L."/>
            <person name="Sanchez-Gracia A."/>
            <person name="Saranga D.J."/>
            <person name="Sato H."/>
            <person name="Schaeffer S.W."/>
            <person name="Schatz M.C."/>
            <person name="Schlenke T."/>
            <person name="Schwartz R."/>
            <person name="Segarra C."/>
            <person name="Singh R.S."/>
            <person name="Sirot L."/>
            <person name="Sirota M."/>
            <person name="Sisneros N.B."/>
            <person name="Smith C.D."/>
            <person name="Smith T.F."/>
            <person name="Spieth J."/>
            <person name="Stage D.E."/>
            <person name="Stark A."/>
            <person name="Stephan W."/>
            <person name="Strausberg R.L."/>
            <person name="Strempel S."/>
            <person name="Sturgill D."/>
            <person name="Sutton G."/>
            <person name="Sutton G.G."/>
            <person name="Tao W."/>
            <person name="Teichmann S."/>
            <person name="Tobari Y.N."/>
            <person name="Tomimura Y."/>
            <person name="Tsolas J.M."/>
            <person name="Valente V.L."/>
            <person name="Venter E."/>
            <person name="Venter J.C."/>
            <person name="Vicario S."/>
            <person name="Vieira F.G."/>
            <person name="Vilella A.J."/>
            <person name="Villasante A."/>
            <person name="Walenz B."/>
            <person name="Wang J."/>
            <person name="Wasserman M."/>
            <person name="Watts T."/>
            <person name="Wilson D."/>
            <person name="Wilson R.K."/>
            <person name="Wing R.A."/>
            <person name="Wolfner M.F."/>
            <person name="Wong A."/>
            <person name="Wong G.K."/>
            <person name="Wu C.I."/>
            <person name="Wu G."/>
            <person name="Yamamoto D."/>
            <person name="Yang H.P."/>
            <person name="Yang S.P."/>
            <person name="Yorke J.A."/>
            <person name="Yoshida K."/>
            <person name="Zdobnov E."/>
            <person name="Zhang P."/>
            <person name="Zhang Y."/>
            <person name="Zimin A.V."/>
            <person name="Baldwin J."/>
            <person name="Abdouelleil A."/>
            <person name="Abdulkadir J."/>
            <person name="Abebe A."/>
            <person name="Abera B."/>
            <person name="Abreu J."/>
            <person name="Acer S.C."/>
            <person name="Aftuck L."/>
            <person name="Alexander A."/>
            <person name="An P."/>
            <person name="Anderson E."/>
            <person name="Anderson S."/>
            <person name="Arachi H."/>
            <person name="Azer M."/>
            <person name="Bachantsang P."/>
            <person name="Barry A."/>
            <person name="Bayul T."/>
            <person name="Berlin A."/>
            <person name="Bessette D."/>
            <person name="Bloom T."/>
            <person name="Blye J."/>
            <person name="Boguslavskiy L."/>
            <person name="Bonnet C."/>
            <person name="Boukhgalter B."/>
            <person name="Bourzgui I."/>
            <person name="Brown A."/>
            <person name="Cahill P."/>
            <person name="Channer S."/>
            <person name="Cheshatsang Y."/>
            <person name="Chuda L."/>
            <person name="Citroen M."/>
            <person name="Collymore A."/>
            <person name="Cooke P."/>
            <person name="Costello M."/>
            <person name="D'Aco K."/>
            <person name="Daza R."/>
            <person name="De Haan G."/>
            <person name="DeGray S."/>
            <person name="DeMaso C."/>
            <person name="Dhargay N."/>
            <person name="Dooley K."/>
            <person name="Dooley E."/>
            <person name="Doricent M."/>
            <person name="Dorje P."/>
            <person name="Dorjee K."/>
            <person name="Dupes A."/>
            <person name="Elong R."/>
            <person name="Falk J."/>
            <person name="Farina A."/>
            <person name="Faro S."/>
            <person name="Ferguson D."/>
            <person name="Fisher S."/>
            <person name="Foley C.D."/>
            <person name="Franke A."/>
            <person name="Friedrich D."/>
            <person name="Gadbois L."/>
            <person name="Gearin G."/>
            <person name="Gearin C.R."/>
            <person name="Giannoukos G."/>
            <person name="Goode T."/>
            <person name="Graham J."/>
            <person name="Grandbois E."/>
            <person name="Grewal S."/>
            <person name="Gyaltsen K."/>
            <person name="Hafez N."/>
            <person name="Hagos B."/>
            <person name="Hall J."/>
            <person name="Henson C."/>
            <person name="Hollinger A."/>
            <person name="Honan T."/>
            <person name="Huard M.D."/>
            <person name="Hughes L."/>
            <person name="Hurhula B."/>
            <person name="Husby M.E."/>
            <person name="Kamat A."/>
            <person name="Kanga B."/>
            <person name="Kashin S."/>
            <person name="Khazanovich D."/>
            <person name="Kisner P."/>
            <person name="Lance K."/>
            <person name="Lara M."/>
            <person name="Lee W."/>
            <person name="Lennon N."/>
            <person name="Letendre F."/>
            <person name="LeVine R."/>
            <person name="Lipovsky A."/>
            <person name="Liu X."/>
            <person name="Liu J."/>
            <person name="Liu S."/>
            <person name="Lokyitsang T."/>
            <person name="Lokyitsang Y."/>
            <person name="Lubonja R."/>
            <person name="Lui A."/>
            <person name="MacDonald P."/>
            <person name="Magnisalis V."/>
            <person name="Maru K."/>
            <person name="Matthews C."/>
            <person name="McCusker W."/>
            <person name="McDonough S."/>
            <person name="Mehta T."/>
            <person name="Meldrim J."/>
            <person name="Meneus L."/>
            <person name="Mihai O."/>
            <person name="Mihalev A."/>
            <person name="Mihova T."/>
            <person name="Mittelman R."/>
            <person name="Mlenga V."/>
            <person name="Montmayeur A."/>
            <person name="Mulrain L."/>
            <person name="Navidi A."/>
            <person name="Naylor J."/>
            <person name="Negash T."/>
            <person name="Nguyen T."/>
            <person name="Nguyen N."/>
            <person name="Nicol R."/>
            <person name="Norbu C."/>
            <person name="Norbu N."/>
            <person name="Novod N."/>
            <person name="O'Neill B."/>
            <person name="Osman S."/>
            <person name="Markiewicz E."/>
            <person name="Oyono O.L."/>
            <person name="Patti C."/>
            <person name="Phunkhang P."/>
            <person name="Pierre F."/>
            <person name="Priest M."/>
            <person name="Raghuraman S."/>
            <person name="Rege F."/>
            <person name="Reyes R."/>
            <person name="Rise C."/>
            <person name="Rogov P."/>
            <person name="Ross K."/>
            <person name="Ryan E."/>
            <person name="Settipalli S."/>
            <person name="Shea T."/>
            <person name="Sherpa N."/>
            <person name="Shi L."/>
            <person name="Shih D."/>
            <person name="Sparrow T."/>
            <person name="Spaulding J."/>
            <person name="Stalker J."/>
            <person name="Stange-Thomann N."/>
            <person name="Stavropoulos S."/>
            <person name="Stone C."/>
            <person name="Strader C."/>
            <person name="Tesfaye S."/>
            <person name="Thomson T."/>
            <person name="Thoulutsang Y."/>
            <person name="Thoulutsang D."/>
            <person name="Topham K."/>
            <person name="Topping I."/>
            <person name="Tsamla T."/>
            <person name="Vassiliev H."/>
            <person name="Vo A."/>
            <person name="Wangchuk T."/>
            <person name="Wangdi T."/>
            <person name="Weiand M."/>
            <person name="Wilkinson J."/>
            <person name="Wilson A."/>
            <person name="Yadav S."/>
            <person name="Young G."/>
            <person name="Yu Q."/>
            <person name="Zembek L."/>
            <person name="Zhong D."/>
            <person name="Zimmer A."/>
            <person name="Zwirko Z."/>
            <person name="Jaffe D.B."/>
            <person name="Alvarez P."/>
            <person name="Brockman W."/>
            <person name="Butler J."/>
            <person name="Chin C."/>
            <person name="Gnerre S."/>
            <person name="Grabherr M."/>
            <person name="Kleber M."/>
            <person name="Mauceli E."/>
            <person name="MacCallum I."/>
        </authorList>
    </citation>
    <scope>NUCLEOTIDE SEQUENCE [LARGE SCALE GENOMIC DNA]</scope>
    <source>
        <strain evidence="12">Tucson 15287-2541.00</strain>
    </source>
</reference>
<dbReference type="PANTHER" id="PTHR13598:SF1">
    <property type="entry name" value="AT07567P-RELATED"/>
    <property type="match status" value="1"/>
</dbReference>
<keyword evidence="12" id="KW-1185">Reference proteome</keyword>
<evidence type="ECO:0000313" key="11">
    <source>
        <dbReference type="EMBL" id="EDV91692.1"/>
    </source>
</evidence>
<feature type="transmembrane region" description="Helical" evidence="9">
    <location>
        <begin position="198"/>
        <end position="217"/>
    </location>
</feature>
<name>B4JLT1_DROGR</name>
<protein>
    <submittedName>
        <fullName evidence="11">GH24515</fullName>
    </submittedName>
</protein>
<dbReference type="PhylomeDB" id="B4JLT1"/>
<evidence type="ECO:0000256" key="10">
    <source>
        <dbReference type="SAM" id="SignalP"/>
    </source>
</evidence>
<dbReference type="KEGG" id="dgr:6566222"/>
<keyword evidence="7" id="KW-0539">Nucleus</keyword>
<proteinExistence type="inferred from homology"/>
<feature type="transmembrane region" description="Helical" evidence="9">
    <location>
        <begin position="259"/>
        <end position="278"/>
    </location>
</feature>
<feature type="transmembrane region" description="Helical" evidence="9">
    <location>
        <begin position="167"/>
        <end position="186"/>
    </location>
</feature>
<feature type="chain" id="PRO_5002812396" evidence="10">
    <location>
        <begin position="18"/>
        <end position="468"/>
    </location>
</feature>